<dbReference type="EMBL" id="DQ384467">
    <property type="protein sequence ID" value="ABD48890.1"/>
    <property type="molecule type" value="Genomic_DNA"/>
</dbReference>
<organism evidence="1">
    <name type="scientific">Homo sapiens</name>
    <name type="common">Human</name>
    <dbReference type="NCBI Taxonomy" id="9606"/>
    <lineage>
        <taxon>Eukaryota</taxon>
        <taxon>Metazoa</taxon>
        <taxon>Chordata</taxon>
        <taxon>Craniata</taxon>
        <taxon>Vertebrata</taxon>
        <taxon>Euteleostomi</taxon>
        <taxon>Mammalia</taxon>
        <taxon>Eutheria</taxon>
        <taxon>Euarchontoglires</taxon>
        <taxon>Primates</taxon>
        <taxon>Haplorrhini</taxon>
        <taxon>Catarrhini</taxon>
        <taxon>Hominidae</taxon>
        <taxon>Homo</taxon>
    </lineage>
</organism>
<reference evidence="2" key="1">
    <citation type="journal article" date="2001" name="Science">
        <title>The sequence of the human genome.</title>
        <authorList>
            <person name="Venter J.C."/>
            <person name="Adams M.D."/>
            <person name="Myers E.W."/>
            <person name="Li P.W."/>
            <person name="Mural R.J."/>
            <person name="Sutton G.G."/>
            <person name="Smith H.O."/>
            <person name="Yandell M."/>
            <person name="Evans C.A."/>
            <person name="Holt R.A."/>
            <person name="Gocayne J.D."/>
            <person name="Amanatides P."/>
            <person name="Ballew R.M."/>
            <person name="Huson D.H."/>
            <person name="Wortman J.R."/>
            <person name="Zhang Q."/>
            <person name="Kodira C.D."/>
            <person name="Zheng X.H."/>
            <person name="Chen L."/>
            <person name="Skupski M."/>
            <person name="Subramanian G."/>
            <person name="Thomas P.D."/>
            <person name="Zhang J."/>
            <person name="Gabor Miklos G.L."/>
            <person name="Nelson C."/>
            <person name="Broder S."/>
            <person name="Clark A.G."/>
            <person name="Nadeau J."/>
            <person name="McKusick V.A."/>
            <person name="Zinder N."/>
            <person name="Levine A.J."/>
            <person name="Roberts R.J."/>
            <person name="Simon M."/>
            <person name="Slayman C."/>
            <person name="Hunkapiller M."/>
            <person name="Bolanos R."/>
            <person name="Delcher A."/>
            <person name="Dew I."/>
            <person name="Fasulo D."/>
            <person name="Flanigan M."/>
            <person name="Florea L."/>
            <person name="Halpern A."/>
            <person name="Hannenhalli S."/>
            <person name="Kravitz S."/>
            <person name="Levy S."/>
            <person name="Mobarry C."/>
            <person name="Reinert K."/>
            <person name="Remington K."/>
            <person name="Abu-Threideh J."/>
            <person name="Beasley E."/>
            <person name="Biddick K."/>
            <person name="Bonazzi V."/>
            <person name="Brandon R."/>
            <person name="Cargill M."/>
            <person name="Chandramouliswaran I."/>
            <person name="Charlab R."/>
            <person name="Chaturvedi K."/>
            <person name="Deng Z."/>
            <person name="Di Francesco V."/>
            <person name="Dunn P."/>
            <person name="Eilbeck K."/>
            <person name="Evangelista C."/>
            <person name="Gabrielian A.E."/>
            <person name="Gan W."/>
            <person name="Ge W."/>
            <person name="Gong F."/>
            <person name="Gu Z."/>
            <person name="Guan P."/>
            <person name="Heiman T.J."/>
            <person name="Higgins M.E."/>
            <person name="Ji R.R."/>
            <person name="Ke Z."/>
            <person name="Ketchum K.A."/>
            <person name="Lai Z."/>
            <person name="Lei Y."/>
            <person name="Li Z."/>
            <person name="Li J."/>
            <person name="Liang Y."/>
            <person name="Lin X."/>
            <person name="Lu F."/>
            <person name="Merkulov G.V."/>
            <person name="Milshina N."/>
            <person name="Moore H.M."/>
            <person name="Naik A.K."/>
            <person name="Narayan V.A."/>
            <person name="Neelam B."/>
            <person name="Nusskern D."/>
            <person name="Rusch D.B."/>
            <person name="Salzberg S."/>
            <person name="Shao W."/>
            <person name="Shue B."/>
            <person name="Sun J."/>
            <person name="Wang Z."/>
            <person name="Wang A."/>
            <person name="Wang X."/>
            <person name="Wang J."/>
            <person name="Wei M."/>
            <person name="Wides R."/>
            <person name="Xiao C."/>
            <person name="Yan C."/>
            <person name="Yao A."/>
            <person name="Ye J."/>
            <person name="Zhan M."/>
            <person name="Zhang W."/>
            <person name="Zhang H."/>
            <person name="Zhao Q."/>
            <person name="Zheng L."/>
            <person name="Zhong F."/>
            <person name="Zhong W."/>
            <person name="Zhu S."/>
            <person name="Zhao S."/>
            <person name="Gilbert D."/>
            <person name="Baumhueter S."/>
            <person name="Spier G."/>
            <person name="Carter C."/>
            <person name="Cravchik A."/>
            <person name="Woodage T."/>
            <person name="Ali F."/>
            <person name="An H."/>
            <person name="Awe A."/>
            <person name="Baldwin D."/>
            <person name="Baden H."/>
            <person name="Barnstead M."/>
            <person name="Barrow I."/>
            <person name="Beeson K."/>
            <person name="Busam D."/>
            <person name="Carver A."/>
            <person name="Center A."/>
            <person name="Cheng M.L."/>
            <person name="Curry L."/>
            <person name="Danaher S."/>
            <person name="Davenport L."/>
            <person name="Desilets R."/>
            <person name="Dietz S."/>
            <person name="Dodson K."/>
            <person name="Doup L."/>
            <person name="Ferriera S."/>
            <person name="Garg N."/>
            <person name="Gluecksmann A."/>
            <person name="Hart B."/>
            <person name="Haynes J."/>
            <person name="Haynes C."/>
            <person name="Heiner C."/>
            <person name="Hladun S."/>
            <person name="Hostin D."/>
            <person name="Houck J."/>
            <person name="Howland T."/>
            <person name="Ibegwam C."/>
            <person name="Johnson J."/>
            <person name="Kalush F."/>
            <person name="Kline L."/>
            <person name="Koduru S."/>
            <person name="Love A."/>
            <person name="Mann F."/>
            <person name="May D."/>
            <person name="McCawley S."/>
            <person name="McIntosh T."/>
            <person name="McMullen I."/>
            <person name="Moy M."/>
            <person name="Moy L."/>
            <person name="Murphy B."/>
            <person name="Nelson K."/>
            <person name="Pfannkoch C."/>
            <person name="Pratts E."/>
            <person name="Puri V."/>
            <person name="Qureshi H."/>
            <person name="Reardon M."/>
            <person name="Rodriguez R."/>
            <person name="Rogers Y.H."/>
            <person name="Romblad D."/>
            <person name="Ruhfel B."/>
            <person name="Scott R."/>
            <person name="Sitter C."/>
            <person name="Smallwood M."/>
            <person name="Stewart E."/>
            <person name="Strong R."/>
            <person name="Suh E."/>
            <person name="Thomas R."/>
            <person name="Tint N.N."/>
            <person name="Tse S."/>
            <person name="Vech C."/>
            <person name="Wang G."/>
            <person name="Wetter J."/>
            <person name="Williams S."/>
            <person name="Williams M."/>
            <person name="Windsor S."/>
            <person name="Winn-Deen E."/>
            <person name="Wolfe K."/>
            <person name="Zaveri J."/>
            <person name="Zaveri K."/>
            <person name="Abril J.F."/>
            <person name="Guigo R."/>
            <person name="Campbell M.J."/>
            <person name="Sjolander K.V."/>
            <person name="Karlak B."/>
            <person name="Kejariwal A."/>
            <person name="Mi H."/>
            <person name="Lazareva B."/>
            <person name="Hatton T."/>
            <person name="Narechania A."/>
            <person name="Diemer K."/>
            <person name="Muruganujan A."/>
            <person name="Guo N."/>
            <person name="Sato S."/>
            <person name="Bafna V."/>
            <person name="Istrail S."/>
            <person name="Lippert R."/>
            <person name="Schwartz R."/>
            <person name="Walenz B."/>
            <person name="Yooseph S."/>
            <person name="Allen D."/>
            <person name="Basu A."/>
            <person name="Baxendale J."/>
            <person name="Blick L."/>
            <person name="Caminha M."/>
            <person name="Carnes-Stine J."/>
            <person name="Caulk P."/>
            <person name="Chiang Y.H."/>
            <person name="Coyne M."/>
            <person name="Dahlke C."/>
            <person name="Mays A."/>
            <person name="Dombroski M."/>
            <person name="Donnelly M."/>
            <person name="Ely D."/>
            <person name="Esparham S."/>
            <person name="Fosler C."/>
            <person name="Gire H."/>
            <person name="Glanowski S."/>
            <person name="Glasser K."/>
            <person name="Glodek A."/>
            <person name="Gorokhov M."/>
            <person name="Graham K."/>
            <person name="Gropman B."/>
            <person name="Harris M."/>
            <person name="Heil J."/>
            <person name="Henderson S."/>
            <person name="Hoover J."/>
            <person name="Jennings D."/>
            <person name="Jordan C."/>
            <person name="Jordan J."/>
            <person name="Kasha J."/>
            <person name="Kagan L."/>
            <person name="Kraft C."/>
            <person name="Levitsky A."/>
            <person name="Lewis M."/>
            <person name="Liu X."/>
            <person name="Lopez J."/>
            <person name="Ma D."/>
            <person name="Majoros W."/>
            <person name="McDaniel J."/>
            <person name="Murphy S."/>
            <person name="Newman M."/>
            <person name="Nguyen T."/>
            <person name="Nguyen N."/>
            <person name="Nodell M."/>
            <person name="Pan S."/>
            <person name="Peck J."/>
            <person name="Peterson M."/>
            <person name="Rowe W."/>
            <person name="Sanders R."/>
            <person name="Scott J."/>
            <person name="Simpson M."/>
            <person name="Smith T."/>
            <person name="Sprague A."/>
            <person name="Stockwell T."/>
            <person name="Turner R."/>
            <person name="Venter E."/>
            <person name="Wang M."/>
            <person name="Wen M."/>
            <person name="Wu D."/>
            <person name="Wu M."/>
            <person name="Xia A."/>
            <person name="Zandieh A."/>
            <person name="Zhu X."/>
        </authorList>
    </citation>
    <scope>NUCLEOTIDE SEQUENCE</scope>
</reference>
<dbReference type="EMBL" id="DQ384464">
    <property type="protein sequence ID" value="ABD48888.1"/>
    <property type="molecule type" value="Genomic_DNA"/>
</dbReference>
<gene>
    <name evidence="2" type="ORF">hCG_1646368</name>
</gene>
<accession>Q0H0J0</accession>
<proteinExistence type="predicted"/>
<dbReference type="AlphaFoldDB" id="Q0H0J0"/>
<evidence type="ECO:0000313" key="2">
    <source>
        <dbReference type="EMBL" id="EAW70074.1"/>
    </source>
</evidence>
<sequence length="138" mass="15447">MLPQNSAPCHQEAVNTGLHSYAYPYSNSSYMYFFRRGNKTARWEGVSGKLHLACALGWNLRKLMTFVAGSSLAPPLPVWNLKFHWLGRKRSSRDSGFAEHPCFPVFPFSPNKTLLHSPFKPSASLNFCGCGTDKDAFS</sequence>
<dbReference type="EMBL" id="DQ384463">
    <property type="protein sequence ID" value="ABD48887.1"/>
    <property type="molecule type" value="Genomic_DNA"/>
</dbReference>
<dbReference type="EMBL" id="DQ384462">
    <property type="protein sequence ID" value="ABD48886.1"/>
    <property type="molecule type" value="Genomic_DNA"/>
</dbReference>
<protein>
    <submittedName>
        <fullName evidence="2">HCG1646368</fullName>
    </submittedName>
</protein>
<reference evidence="2" key="2">
    <citation type="submission" date="2005-07" db="EMBL/GenBank/DDBJ databases">
        <authorList>
            <person name="Mural R.J."/>
            <person name="Istrail S."/>
            <person name="Sutton G."/>
            <person name="Florea L."/>
            <person name="Halpern A.L."/>
            <person name="Mobarry C.M."/>
            <person name="Lippert R."/>
            <person name="Walenz B."/>
            <person name="Shatkay H."/>
            <person name="Dew I."/>
            <person name="Miller J.R."/>
            <person name="Flanigan M.J."/>
            <person name="Edwards N.J."/>
            <person name="Bolanos R."/>
            <person name="Fasulo D."/>
            <person name="Halldorsson B.V."/>
            <person name="Hannenhalli S."/>
            <person name="Turner R."/>
            <person name="Yooseph S."/>
            <person name="Lu F."/>
            <person name="Nusskern D.R."/>
            <person name="Shue B.C."/>
            <person name="Zheng X.H."/>
            <person name="Zhong F."/>
            <person name="Delcher A.L."/>
            <person name="Huson D.H."/>
            <person name="Kravitz S.A."/>
            <person name="Mouchard L."/>
            <person name="Reinert K."/>
            <person name="Remington K.A."/>
            <person name="Clark A.G."/>
            <person name="Waterman M.S."/>
            <person name="Eichler E.E."/>
            <person name="Adams M.D."/>
            <person name="Hunkapiller M.W."/>
            <person name="Myers E.W."/>
            <person name="Venter J.C."/>
        </authorList>
    </citation>
    <scope>NUCLEOTIDE SEQUENCE</scope>
</reference>
<dbReference type="EMBL" id="CH471098">
    <property type="protein sequence ID" value="EAW70074.1"/>
    <property type="molecule type" value="Genomic_DNA"/>
</dbReference>
<evidence type="ECO:0000313" key="1">
    <source>
        <dbReference type="EMBL" id="ABD48890.1"/>
    </source>
</evidence>
<name>Q0H0J0_HUMAN</name>
<reference evidence="1" key="3">
    <citation type="journal article" date="2006" name="Genetics">
        <title>Scan of human genome reveals no new loci under ancient balancing selection.</title>
        <authorList>
            <person name="Bubb K.L."/>
            <person name="Bovee D."/>
            <person name="Buckley D."/>
            <person name="Haugen E."/>
            <person name="Kibukawa M."/>
            <person name="Paddock M."/>
            <person name="Palmier A."/>
            <person name="Subramanian S."/>
            <person name="Zhou Y."/>
            <person name="Kaul R."/>
            <person name="Green P."/>
            <person name="Olson M.V."/>
        </authorList>
    </citation>
    <scope>NUCLEOTIDE SEQUENCE</scope>
</reference>